<dbReference type="RefSeq" id="WP_338598907.1">
    <property type="nucleotide sequence ID" value="NZ_CP146016.1"/>
</dbReference>
<keyword evidence="2" id="KW-1185">Reference proteome</keyword>
<sequence>MESLNKMNPWWFFSNWESKDNNLIQWNSQKYKWYPSWLSLISITPYSLNFVYGPR</sequence>
<dbReference type="AlphaFoldDB" id="A0AAX4KZ10"/>
<reference evidence="1 2" key="1">
    <citation type="submission" date="2024-02" db="EMBL/GenBank/DDBJ databases">
        <title>STSV induces naive adaptation in Sulfolobus.</title>
        <authorList>
            <person name="Xiang X."/>
            <person name="Song M."/>
        </authorList>
    </citation>
    <scope>NUCLEOTIDE SEQUENCE [LARGE SCALE GENOMIC DNA]</scope>
    <source>
        <strain evidence="1 2">RT2</strain>
    </source>
</reference>
<dbReference type="EMBL" id="CP146016">
    <property type="protein sequence ID" value="WWQ59590.1"/>
    <property type="molecule type" value="Genomic_DNA"/>
</dbReference>
<protein>
    <submittedName>
        <fullName evidence="1">Uncharacterized protein</fullName>
    </submittedName>
</protein>
<evidence type="ECO:0000313" key="1">
    <source>
        <dbReference type="EMBL" id="WWQ59590.1"/>
    </source>
</evidence>
<accession>A0AAX4KZ10</accession>
<proteinExistence type="predicted"/>
<organism evidence="1 2">
    <name type="scientific">Sulfolobus tengchongensis</name>
    <dbReference type="NCBI Taxonomy" id="207809"/>
    <lineage>
        <taxon>Archaea</taxon>
        <taxon>Thermoproteota</taxon>
        <taxon>Thermoprotei</taxon>
        <taxon>Sulfolobales</taxon>
        <taxon>Sulfolobaceae</taxon>
        <taxon>Sulfolobus</taxon>
    </lineage>
</organism>
<dbReference type="GeneID" id="89336870"/>
<gene>
    <name evidence="1" type="ORF">V6M85_08835</name>
</gene>
<evidence type="ECO:0000313" key="2">
    <source>
        <dbReference type="Proteomes" id="UP001432202"/>
    </source>
</evidence>
<dbReference type="Proteomes" id="UP001432202">
    <property type="component" value="Chromosome"/>
</dbReference>
<name>A0AAX4KZ10_9CREN</name>